<accession>A0A9N8QYV5</accession>
<dbReference type="Proteomes" id="UP000675121">
    <property type="component" value="Unassembled WGS sequence"/>
</dbReference>
<evidence type="ECO:0000313" key="2">
    <source>
        <dbReference type="Proteomes" id="UP000675121"/>
    </source>
</evidence>
<comment type="caution">
    <text evidence="1">The sequence shown here is derived from an EMBL/GenBank/DDBJ whole genome shotgun (WGS) entry which is preliminary data.</text>
</comment>
<keyword evidence="2" id="KW-1185">Reference proteome</keyword>
<dbReference type="AlphaFoldDB" id="A0A9N8QYV5"/>
<dbReference type="EMBL" id="CAJNAS010000009">
    <property type="protein sequence ID" value="CAE6905736.1"/>
    <property type="molecule type" value="Genomic_DNA"/>
</dbReference>
<reference evidence="1" key="1">
    <citation type="submission" date="2021-02" db="EMBL/GenBank/DDBJ databases">
        <authorList>
            <person name="Vanwijnsberghe S."/>
        </authorList>
    </citation>
    <scope>NUCLEOTIDE SEQUENCE</scope>
    <source>
        <strain evidence="1">R-70211</strain>
    </source>
</reference>
<dbReference type="RefSeq" id="WP_201085175.1">
    <property type="nucleotide sequence ID" value="NZ_CAJNAS010000009.1"/>
</dbReference>
<protein>
    <submittedName>
        <fullName evidence="1">Uncharacterized protein</fullName>
    </submittedName>
</protein>
<evidence type="ECO:0000313" key="1">
    <source>
        <dbReference type="EMBL" id="CAE6905736.1"/>
    </source>
</evidence>
<name>A0A9N8QYV5_9BURK</name>
<organism evidence="1 2">
    <name type="scientific">Paraburkholderia domus</name>
    <dbReference type="NCBI Taxonomy" id="2793075"/>
    <lineage>
        <taxon>Bacteria</taxon>
        <taxon>Pseudomonadati</taxon>
        <taxon>Pseudomonadota</taxon>
        <taxon>Betaproteobacteria</taxon>
        <taxon>Burkholderiales</taxon>
        <taxon>Burkholderiaceae</taxon>
        <taxon>Paraburkholderia</taxon>
    </lineage>
</organism>
<gene>
    <name evidence="1" type="ORF">R70211_03578</name>
</gene>
<sequence length="56" mass="6039">MSAMINAAAGVAALESALMRSRARESQQHRLAQQEANIECAVQPEAMSRHKGDCGR</sequence>
<proteinExistence type="predicted"/>